<feature type="transmembrane region" description="Helical" evidence="7">
    <location>
        <begin position="9"/>
        <end position="26"/>
    </location>
</feature>
<dbReference type="PANTHER" id="PTHR30509:SF9">
    <property type="entry name" value="MULTIDRUG RESISTANCE PROTEIN MDTO"/>
    <property type="match status" value="1"/>
</dbReference>
<feature type="transmembrane region" description="Helical" evidence="7">
    <location>
        <begin position="376"/>
        <end position="394"/>
    </location>
</feature>
<sequence>MFSRSTQEAIKVGLAISISIALAIFFQWEKPYWAGITVIVLALNETFGHSMLKGRNRILGTLLGISVGITLVSFFSQDRFLFLSLLTLYLGTCMVLYNHVFYGYAFKISVPVCFIIASIGGFDSVTTFDLVVLRIQETLLGVTVFSFIYRFVWPHNTEEVFFSLFDQLKAKLINIDEQGSSISVHKLRSELEAAKLQAEKLHEILLVPLTHSHTLQNQYELWYKRVMVLVVFIDYRLQCLNASHDCDTPTLNLNKIISSEELRDLNASSERYFSIVESRFHSIEQHVKENYRQQTLSKNNFIRALKGMSMFVTGLMIWIYLPVPIGPMFPMVMGIFSCMLPSLPDEMMKHAFYGVIVFGFVFSAQYVLLMPTFTELWQLCGLYFINTFFLWKIFSSPKYGVYRVLGGNLMMIMTMGALHLTPVYSVDTSISMLVCVMLALLVARFFTDLYKPLLK</sequence>
<evidence type="ECO:0000256" key="5">
    <source>
        <dbReference type="ARBA" id="ARBA00022989"/>
    </source>
</evidence>
<feature type="transmembrane region" description="Helical" evidence="7">
    <location>
        <begin position="32"/>
        <end position="51"/>
    </location>
</feature>
<dbReference type="Proteomes" id="UP000464262">
    <property type="component" value="Chromosome 2"/>
</dbReference>
<reference evidence="8 9" key="1">
    <citation type="submission" date="2020-01" db="EMBL/GenBank/DDBJ databases">
        <title>Whole genome and functional gene identification of agarase of Vibrio HN897.</title>
        <authorList>
            <person name="Liu Y."/>
            <person name="Zhao Z."/>
        </authorList>
    </citation>
    <scope>NUCLEOTIDE SEQUENCE [LARGE SCALE GENOMIC DNA]</scope>
    <source>
        <strain evidence="8 9">HN897</strain>
    </source>
</reference>
<evidence type="ECO:0000256" key="1">
    <source>
        <dbReference type="ARBA" id="ARBA00004651"/>
    </source>
</evidence>
<dbReference type="PANTHER" id="PTHR30509">
    <property type="entry name" value="P-HYDROXYBENZOIC ACID EFFLUX PUMP SUBUNIT-RELATED"/>
    <property type="match status" value="1"/>
</dbReference>
<dbReference type="InterPro" id="IPR006726">
    <property type="entry name" value="PHBA_efflux_AaeB/fusaric-R"/>
</dbReference>
<evidence type="ECO:0000313" key="9">
    <source>
        <dbReference type="Proteomes" id="UP000464262"/>
    </source>
</evidence>
<proteinExistence type="predicted"/>
<feature type="transmembrane region" description="Helical" evidence="7">
    <location>
        <begin position="58"/>
        <end position="75"/>
    </location>
</feature>
<evidence type="ECO:0000313" key="8">
    <source>
        <dbReference type="EMBL" id="QIA65705.1"/>
    </source>
</evidence>
<feature type="transmembrane region" description="Helical" evidence="7">
    <location>
        <begin position="104"/>
        <end position="122"/>
    </location>
</feature>
<dbReference type="GO" id="GO:0005886">
    <property type="term" value="C:plasma membrane"/>
    <property type="evidence" value="ECO:0007669"/>
    <property type="project" value="UniProtKB-SubCell"/>
</dbReference>
<feature type="transmembrane region" description="Helical" evidence="7">
    <location>
        <begin position="327"/>
        <end position="344"/>
    </location>
</feature>
<feature type="transmembrane region" description="Helical" evidence="7">
    <location>
        <begin position="430"/>
        <end position="447"/>
    </location>
</feature>
<accession>A0A7Z2YG25</accession>
<evidence type="ECO:0000256" key="2">
    <source>
        <dbReference type="ARBA" id="ARBA00022448"/>
    </source>
</evidence>
<dbReference type="RefSeq" id="WP_164650602.1">
    <property type="nucleotide sequence ID" value="NZ_CP047476.1"/>
</dbReference>
<gene>
    <name evidence="8" type="ORF">GT360_19475</name>
</gene>
<dbReference type="GO" id="GO:0022857">
    <property type="term" value="F:transmembrane transporter activity"/>
    <property type="evidence" value="ECO:0007669"/>
    <property type="project" value="InterPro"/>
</dbReference>
<name>A0A7Z2YG25_9VIBR</name>
<evidence type="ECO:0000256" key="4">
    <source>
        <dbReference type="ARBA" id="ARBA00022692"/>
    </source>
</evidence>
<keyword evidence="9" id="KW-1185">Reference proteome</keyword>
<dbReference type="Pfam" id="PF04632">
    <property type="entry name" value="FUSC"/>
    <property type="match status" value="1"/>
</dbReference>
<keyword evidence="2" id="KW-0813">Transport</keyword>
<protein>
    <submittedName>
        <fullName evidence="8">FUSC family protein</fullName>
    </submittedName>
</protein>
<dbReference type="KEGG" id="vas:GT360_19475"/>
<evidence type="ECO:0000256" key="3">
    <source>
        <dbReference type="ARBA" id="ARBA00022475"/>
    </source>
</evidence>
<keyword evidence="5 7" id="KW-1133">Transmembrane helix</keyword>
<organism evidence="8 9">
    <name type="scientific">Vibrio astriarenae</name>
    <dbReference type="NCBI Taxonomy" id="1481923"/>
    <lineage>
        <taxon>Bacteria</taxon>
        <taxon>Pseudomonadati</taxon>
        <taxon>Pseudomonadota</taxon>
        <taxon>Gammaproteobacteria</taxon>
        <taxon>Vibrionales</taxon>
        <taxon>Vibrionaceae</taxon>
        <taxon>Vibrio</taxon>
    </lineage>
</organism>
<feature type="transmembrane region" description="Helical" evidence="7">
    <location>
        <begin position="351"/>
        <end position="370"/>
    </location>
</feature>
<feature type="transmembrane region" description="Helical" evidence="7">
    <location>
        <begin position="401"/>
        <end position="424"/>
    </location>
</feature>
<evidence type="ECO:0000256" key="6">
    <source>
        <dbReference type="ARBA" id="ARBA00023136"/>
    </source>
</evidence>
<comment type="subcellular location">
    <subcellularLocation>
        <location evidence="1">Cell membrane</location>
        <topology evidence="1">Multi-pass membrane protein</topology>
    </subcellularLocation>
</comment>
<evidence type="ECO:0000256" key="7">
    <source>
        <dbReference type="SAM" id="Phobius"/>
    </source>
</evidence>
<dbReference type="EMBL" id="CP047476">
    <property type="protein sequence ID" value="QIA65705.1"/>
    <property type="molecule type" value="Genomic_DNA"/>
</dbReference>
<keyword evidence="6 7" id="KW-0472">Membrane</keyword>
<keyword evidence="3" id="KW-1003">Cell membrane</keyword>
<dbReference type="AlphaFoldDB" id="A0A7Z2YG25"/>
<feature type="transmembrane region" description="Helical" evidence="7">
    <location>
        <begin position="81"/>
        <end position="97"/>
    </location>
</feature>
<keyword evidence="4 7" id="KW-0812">Transmembrane</keyword>